<comment type="subcellular location">
    <subcellularLocation>
        <location evidence="2">Cell inner membrane</location>
        <topology evidence="2">Multi-pass membrane protein</topology>
    </subcellularLocation>
</comment>
<dbReference type="AlphaFoldDB" id="A0A1I5FA59"/>
<evidence type="ECO:0000259" key="16">
    <source>
        <dbReference type="PROSITE" id="PS50109"/>
    </source>
</evidence>
<dbReference type="PROSITE" id="PS50109">
    <property type="entry name" value="HIS_KIN"/>
    <property type="match status" value="1"/>
</dbReference>
<keyword evidence="19" id="KW-1185">Reference proteome</keyword>
<keyword evidence="8 15" id="KW-0812">Transmembrane</keyword>
<evidence type="ECO:0000259" key="17">
    <source>
        <dbReference type="PROSITE" id="PS50885"/>
    </source>
</evidence>
<dbReference type="PANTHER" id="PTHR44936">
    <property type="entry name" value="SENSOR PROTEIN CREC"/>
    <property type="match status" value="1"/>
</dbReference>
<feature type="domain" description="HAMP" evidence="17">
    <location>
        <begin position="178"/>
        <end position="229"/>
    </location>
</feature>
<dbReference type="EC" id="2.7.13.3" evidence="3"/>
<protein>
    <recommendedName>
        <fullName evidence="3">histidine kinase</fullName>
        <ecNumber evidence="3">2.7.13.3</ecNumber>
    </recommendedName>
</protein>
<dbReference type="PROSITE" id="PS50885">
    <property type="entry name" value="HAMP"/>
    <property type="match status" value="1"/>
</dbReference>
<evidence type="ECO:0000256" key="2">
    <source>
        <dbReference type="ARBA" id="ARBA00004429"/>
    </source>
</evidence>
<dbReference type="InterPro" id="IPR003660">
    <property type="entry name" value="HAMP_dom"/>
</dbReference>
<evidence type="ECO:0000256" key="8">
    <source>
        <dbReference type="ARBA" id="ARBA00022692"/>
    </source>
</evidence>
<evidence type="ECO:0000256" key="11">
    <source>
        <dbReference type="ARBA" id="ARBA00022840"/>
    </source>
</evidence>
<dbReference type="InterPro" id="IPR005467">
    <property type="entry name" value="His_kinase_dom"/>
</dbReference>
<feature type="transmembrane region" description="Helical" evidence="15">
    <location>
        <begin position="158"/>
        <end position="177"/>
    </location>
</feature>
<dbReference type="InterPro" id="IPR003661">
    <property type="entry name" value="HisK_dim/P_dom"/>
</dbReference>
<keyword evidence="9" id="KW-0547">Nucleotide-binding</keyword>
<keyword evidence="14 15" id="KW-0472">Membrane</keyword>
<keyword evidence="10 18" id="KW-0418">Kinase</keyword>
<dbReference type="STRING" id="1005928.SAMN04487859_1195"/>
<keyword evidence="6" id="KW-0597">Phosphoprotein</keyword>
<dbReference type="SUPFAM" id="SSF55874">
    <property type="entry name" value="ATPase domain of HSP90 chaperone/DNA topoisomerase II/histidine kinase"/>
    <property type="match status" value="1"/>
</dbReference>
<evidence type="ECO:0000313" key="19">
    <source>
        <dbReference type="Proteomes" id="UP000198599"/>
    </source>
</evidence>
<evidence type="ECO:0000256" key="10">
    <source>
        <dbReference type="ARBA" id="ARBA00022777"/>
    </source>
</evidence>
<dbReference type="GO" id="GO:0005524">
    <property type="term" value="F:ATP binding"/>
    <property type="evidence" value="ECO:0007669"/>
    <property type="project" value="UniProtKB-KW"/>
</dbReference>
<dbReference type="InterPro" id="IPR003594">
    <property type="entry name" value="HATPase_dom"/>
</dbReference>
<gene>
    <name evidence="18" type="ORF">SAMN04487859_1195</name>
</gene>
<keyword evidence="4" id="KW-1003">Cell membrane</keyword>
<dbReference type="SUPFAM" id="SSF47384">
    <property type="entry name" value="Homodimeric domain of signal transducing histidine kinase"/>
    <property type="match status" value="1"/>
</dbReference>
<dbReference type="GO" id="GO:0005886">
    <property type="term" value="C:plasma membrane"/>
    <property type="evidence" value="ECO:0007669"/>
    <property type="project" value="UniProtKB-SubCell"/>
</dbReference>
<dbReference type="PRINTS" id="PR00344">
    <property type="entry name" value="BCTRLSENSOR"/>
</dbReference>
<keyword evidence="5" id="KW-0997">Cell inner membrane</keyword>
<evidence type="ECO:0000313" key="18">
    <source>
        <dbReference type="EMBL" id="SFO20496.1"/>
    </source>
</evidence>
<comment type="catalytic activity">
    <reaction evidence="1">
        <text>ATP + protein L-histidine = ADP + protein N-phospho-L-histidine.</text>
        <dbReference type="EC" id="2.7.13.3"/>
    </reaction>
</comment>
<evidence type="ECO:0000256" key="6">
    <source>
        <dbReference type="ARBA" id="ARBA00022553"/>
    </source>
</evidence>
<name>A0A1I5FA59_9RHOB</name>
<proteinExistence type="predicted"/>
<evidence type="ECO:0000256" key="1">
    <source>
        <dbReference type="ARBA" id="ARBA00000085"/>
    </source>
</evidence>
<feature type="domain" description="Histidine kinase" evidence="16">
    <location>
        <begin position="237"/>
        <end position="435"/>
    </location>
</feature>
<keyword evidence="13" id="KW-0902">Two-component regulatory system</keyword>
<dbReference type="Gene3D" id="1.10.287.130">
    <property type="match status" value="1"/>
</dbReference>
<evidence type="ECO:0000256" key="14">
    <source>
        <dbReference type="ARBA" id="ARBA00023136"/>
    </source>
</evidence>
<dbReference type="Pfam" id="PF00512">
    <property type="entry name" value="HisKA"/>
    <property type="match status" value="1"/>
</dbReference>
<dbReference type="InterPro" id="IPR050980">
    <property type="entry name" value="2C_sensor_his_kinase"/>
</dbReference>
<dbReference type="SMART" id="SM00388">
    <property type="entry name" value="HisKA"/>
    <property type="match status" value="1"/>
</dbReference>
<dbReference type="InterPro" id="IPR004358">
    <property type="entry name" value="Sig_transdc_His_kin-like_C"/>
</dbReference>
<feature type="transmembrane region" description="Helical" evidence="15">
    <location>
        <begin position="14"/>
        <end position="38"/>
    </location>
</feature>
<dbReference type="InterPro" id="IPR036890">
    <property type="entry name" value="HATPase_C_sf"/>
</dbReference>
<dbReference type="CDD" id="cd00082">
    <property type="entry name" value="HisKA"/>
    <property type="match status" value="1"/>
</dbReference>
<dbReference type="GO" id="GO:0000155">
    <property type="term" value="F:phosphorelay sensor kinase activity"/>
    <property type="evidence" value="ECO:0007669"/>
    <property type="project" value="InterPro"/>
</dbReference>
<dbReference type="InterPro" id="IPR036097">
    <property type="entry name" value="HisK_dim/P_sf"/>
</dbReference>
<reference evidence="19" key="1">
    <citation type="submission" date="2016-10" db="EMBL/GenBank/DDBJ databases">
        <authorList>
            <person name="Varghese N."/>
            <person name="Submissions S."/>
        </authorList>
    </citation>
    <scope>NUCLEOTIDE SEQUENCE [LARGE SCALE GENOMIC DNA]</scope>
    <source>
        <strain evidence="19">DSM 28463</strain>
    </source>
</reference>
<dbReference type="Pfam" id="PF02518">
    <property type="entry name" value="HATPase_c"/>
    <property type="match status" value="1"/>
</dbReference>
<dbReference type="OrthoDB" id="9804645at2"/>
<keyword evidence="11" id="KW-0067">ATP-binding</keyword>
<dbReference type="RefSeq" id="WP_092841023.1">
    <property type="nucleotide sequence ID" value="NZ_FOVP01000019.1"/>
</dbReference>
<evidence type="ECO:0000256" key="13">
    <source>
        <dbReference type="ARBA" id="ARBA00023012"/>
    </source>
</evidence>
<evidence type="ECO:0000256" key="3">
    <source>
        <dbReference type="ARBA" id="ARBA00012438"/>
    </source>
</evidence>
<organism evidence="18 19">
    <name type="scientific">Roseovarius lutimaris</name>
    <dbReference type="NCBI Taxonomy" id="1005928"/>
    <lineage>
        <taxon>Bacteria</taxon>
        <taxon>Pseudomonadati</taxon>
        <taxon>Pseudomonadota</taxon>
        <taxon>Alphaproteobacteria</taxon>
        <taxon>Rhodobacterales</taxon>
        <taxon>Roseobacteraceae</taxon>
        <taxon>Roseovarius</taxon>
    </lineage>
</organism>
<dbReference type="PANTHER" id="PTHR44936:SF5">
    <property type="entry name" value="SENSOR HISTIDINE KINASE ENVZ"/>
    <property type="match status" value="1"/>
</dbReference>
<keyword evidence="12 15" id="KW-1133">Transmembrane helix</keyword>
<evidence type="ECO:0000256" key="7">
    <source>
        <dbReference type="ARBA" id="ARBA00022679"/>
    </source>
</evidence>
<evidence type="ECO:0000256" key="9">
    <source>
        <dbReference type="ARBA" id="ARBA00022741"/>
    </source>
</evidence>
<evidence type="ECO:0000256" key="12">
    <source>
        <dbReference type="ARBA" id="ARBA00022989"/>
    </source>
</evidence>
<keyword evidence="7" id="KW-0808">Transferase</keyword>
<dbReference type="EMBL" id="FOVP01000019">
    <property type="protein sequence ID" value="SFO20496.1"/>
    <property type="molecule type" value="Genomic_DNA"/>
</dbReference>
<dbReference type="SMART" id="SM00387">
    <property type="entry name" value="HATPase_c"/>
    <property type="match status" value="1"/>
</dbReference>
<dbReference type="Proteomes" id="UP000198599">
    <property type="component" value="Unassembled WGS sequence"/>
</dbReference>
<dbReference type="Pfam" id="PF00672">
    <property type="entry name" value="HAMP"/>
    <property type="match status" value="1"/>
</dbReference>
<evidence type="ECO:0000256" key="15">
    <source>
        <dbReference type="SAM" id="Phobius"/>
    </source>
</evidence>
<dbReference type="Gene3D" id="3.30.565.10">
    <property type="entry name" value="Histidine kinase-like ATPase, C-terminal domain"/>
    <property type="match status" value="1"/>
</dbReference>
<dbReference type="SMART" id="SM00304">
    <property type="entry name" value="HAMP"/>
    <property type="match status" value="1"/>
</dbReference>
<sequence length="435" mass="48703">MSLRWLKPYVPRSLYWRATLLLLLPVVTLLLVVSIVFIQRHFEGVTQQMTETVNREIVAVLGDGTRPPEALINQPVARTLNINLSVIPQAEIPESDFRRWYDFSGVVVIREFKKAFPDLKVVELTDDSAVRLYFLRDGQGIKLVFDRRRVSARQPHQLLVNMVFFGVLMTVISYIYLRKQLRPITRLARAAEAFGRGRHVPYRPTGAAEVRAAGGAFLDMRARIERQIEQRTLMLSGVSHDLRTPLTRLRLGLAMLDEEEAEPMLRDVEDMQRLLDGFLAFARGAQEGEAEPVDPIALVRQIVEDAQRSQVNVTLTETSGEGEISLRIGSIRRAVENLINNAVRYGSRAEVSVVLTEKSLRIRVEDDGPGIAVESREEAVKPFARLEPARNQNRGTGVGLGLSIVLDVARAHGGTLRLGESDHLGGLQADIVIAR</sequence>
<evidence type="ECO:0000256" key="4">
    <source>
        <dbReference type="ARBA" id="ARBA00022475"/>
    </source>
</evidence>
<accession>A0A1I5FA59</accession>
<evidence type="ECO:0000256" key="5">
    <source>
        <dbReference type="ARBA" id="ARBA00022519"/>
    </source>
</evidence>